<reference evidence="2 4" key="2">
    <citation type="journal article" date="2013" name="Nature">
        <title>Insights into bilaterian evolution from three spiralian genomes.</title>
        <authorList>
            <person name="Simakov O."/>
            <person name="Marletaz F."/>
            <person name="Cho S.J."/>
            <person name="Edsinger-Gonzales E."/>
            <person name="Havlak P."/>
            <person name="Hellsten U."/>
            <person name="Kuo D.H."/>
            <person name="Larsson T."/>
            <person name="Lv J."/>
            <person name="Arendt D."/>
            <person name="Savage R."/>
            <person name="Osoegawa K."/>
            <person name="de Jong P."/>
            <person name="Grimwood J."/>
            <person name="Chapman J.A."/>
            <person name="Shapiro H."/>
            <person name="Aerts A."/>
            <person name="Otillar R.P."/>
            <person name="Terry A.Y."/>
            <person name="Boore J.L."/>
            <person name="Grigoriev I.V."/>
            <person name="Lindberg D.R."/>
            <person name="Seaver E.C."/>
            <person name="Weisblat D.A."/>
            <person name="Putnam N.H."/>
            <person name="Rokhsar D.S."/>
        </authorList>
    </citation>
    <scope>NUCLEOTIDE SEQUENCE</scope>
    <source>
        <strain evidence="2 4">I ESC-2004</strain>
    </source>
</reference>
<evidence type="ECO:0000313" key="4">
    <source>
        <dbReference type="Proteomes" id="UP000014760"/>
    </source>
</evidence>
<dbReference type="EMBL" id="AMQN01009141">
    <property type="status" value="NOT_ANNOTATED_CDS"/>
    <property type="molecule type" value="Genomic_DNA"/>
</dbReference>
<protein>
    <submittedName>
        <fullName evidence="2 3">Uncharacterized protein</fullName>
    </submittedName>
</protein>
<feature type="region of interest" description="Disordered" evidence="1">
    <location>
        <begin position="1"/>
        <end position="121"/>
    </location>
</feature>
<dbReference type="EMBL" id="KB304715">
    <property type="protein sequence ID" value="ELU01745.1"/>
    <property type="molecule type" value="Genomic_DNA"/>
</dbReference>
<feature type="compositionally biased region" description="Basic residues" evidence="1">
    <location>
        <begin position="73"/>
        <end position="82"/>
    </location>
</feature>
<evidence type="ECO:0000313" key="2">
    <source>
        <dbReference type="EMBL" id="ELU01745.1"/>
    </source>
</evidence>
<feature type="compositionally biased region" description="Polar residues" evidence="1">
    <location>
        <begin position="92"/>
        <end position="107"/>
    </location>
</feature>
<accession>R7U5U5</accession>
<gene>
    <name evidence="2" type="ORF">CAPTEDRAFT_195174</name>
</gene>
<organism evidence="2">
    <name type="scientific">Capitella teleta</name>
    <name type="common">Polychaete worm</name>
    <dbReference type="NCBI Taxonomy" id="283909"/>
    <lineage>
        <taxon>Eukaryota</taxon>
        <taxon>Metazoa</taxon>
        <taxon>Spiralia</taxon>
        <taxon>Lophotrochozoa</taxon>
        <taxon>Annelida</taxon>
        <taxon>Polychaeta</taxon>
        <taxon>Sedentaria</taxon>
        <taxon>Scolecida</taxon>
        <taxon>Capitellidae</taxon>
        <taxon>Capitella</taxon>
    </lineage>
</organism>
<dbReference type="Proteomes" id="UP000014760">
    <property type="component" value="Unassembled WGS sequence"/>
</dbReference>
<feature type="compositionally biased region" description="Basic and acidic residues" evidence="1">
    <location>
        <begin position="14"/>
        <end position="25"/>
    </location>
</feature>
<dbReference type="AlphaFoldDB" id="R7U5U5"/>
<proteinExistence type="predicted"/>
<sequence length="201" mass="22258">MSFFKKFSSKKSKAKELSPTDDNNKPRSAYSMTNSSDNGRQDQKSTVDADDEIDLPSSFGGGRKTRNMSISRSGRHKYRNKQRSSVLKDEVYSTTPNSTSTVQATNNSPSQSSSSSQAARGSEYLTKQLGLDSFAFAVPAEKISYENKQEDLGTLKITEQGYLNKKIQMKLSFKIITIIVNVPQLASFSSTNFNVPYSADE</sequence>
<name>R7U5U5_CAPTE</name>
<reference evidence="3" key="3">
    <citation type="submission" date="2015-06" db="UniProtKB">
        <authorList>
            <consortium name="EnsemblMetazoa"/>
        </authorList>
    </citation>
    <scope>IDENTIFICATION</scope>
</reference>
<feature type="compositionally biased region" description="Low complexity" evidence="1">
    <location>
        <begin position="108"/>
        <end position="117"/>
    </location>
</feature>
<evidence type="ECO:0000313" key="3">
    <source>
        <dbReference type="EnsemblMetazoa" id="CapteP195174"/>
    </source>
</evidence>
<dbReference type="EnsemblMetazoa" id="CapteT195174">
    <property type="protein sequence ID" value="CapteP195174"/>
    <property type="gene ID" value="CapteG195174"/>
</dbReference>
<dbReference type="HOGENOM" id="CLU_1361579_0_0_1"/>
<reference evidence="4" key="1">
    <citation type="submission" date="2012-12" db="EMBL/GenBank/DDBJ databases">
        <authorList>
            <person name="Hellsten U."/>
            <person name="Grimwood J."/>
            <person name="Chapman J.A."/>
            <person name="Shapiro H."/>
            <person name="Aerts A."/>
            <person name="Otillar R.P."/>
            <person name="Terry A.Y."/>
            <person name="Boore J.L."/>
            <person name="Simakov O."/>
            <person name="Marletaz F."/>
            <person name="Cho S.-J."/>
            <person name="Edsinger-Gonzales E."/>
            <person name="Havlak P."/>
            <person name="Kuo D.-H."/>
            <person name="Larsson T."/>
            <person name="Lv J."/>
            <person name="Arendt D."/>
            <person name="Savage R."/>
            <person name="Osoegawa K."/>
            <person name="de Jong P."/>
            <person name="Lindberg D.R."/>
            <person name="Seaver E.C."/>
            <person name="Weisblat D.A."/>
            <person name="Putnam N.H."/>
            <person name="Grigoriev I.V."/>
            <person name="Rokhsar D.S."/>
        </authorList>
    </citation>
    <scope>NUCLEOTIDE SEQUENCE</scope>
    <source>
        <strain evidence="4">I ESC-2004</strain>
    </source>
</reference>
<keyword evidence="4" id="KW-1185">Reference proteome</keyword>
<evidence type="ECO:0000256" key="1">
    <source>
        <dbReference type="SAM" id="MobiDB-lite"/>
    </source>
</evidence>